<dbReference type="Proteomes" id="UP001497512">
    <property type="component" value="Chromosome 14"/>
</dbReference>
<protein>
    <submittedName>
        <fullName evidence="2">Uncharacterized protein</fullName>
    </submittedName>
</protein>
<organism evidence="2 3">
    <name type="scientific">Sphagnum troendelagicum</name>
    <dbReference type="NCBI Taxonomy" id="128251"/>
    <lineage>
        <taxon>Eukaryota</taxon>
        <taxon>Viridiplantae</taxon>
        <taxon>Streptophyta</taxon>
        <taxon>Embryophyta</taxon>
        <taxon>Bryophyta</taxon>
        <taxon>Sphagnophytina</taxon>
        <taxon>Sphagnopsida</taxon>
        <taxon>Sphagnales</taxon>
        <taxon>Sphagnaceae</taxon>
        <taxon>Sphagnum</taxon>
    </lineage>
</organism>
<sequence length="122" mass="13047">MDCLIMTTGCTSARSQLLVMGMAAMTVFLAMTLFLSPLQYPEAAEVECVLPIPTEMRVCVNCPVPEGSAAATAVPSISNGDCTVVMILYQQGRKSKSNATNWVKEQAVRSGTRCVALMPVLE</sequence>
<gene>
    <name evidence="2" type="ORF">CSSPTR1EN2_LOCUS7433</name>
</gene>
<proteinExistence type="predicted"/>
<reference evidence="2" key="1">
    <citation type="submission" date="2024-02" db="EMBL/GenBank/DDBJ databases">
        <authorList>
            <consortium name="ELIXIR-Norway"/>
            <consortium name="Elixir Norway"/>
        </authorList>
    </citation>
    <scope>NUCLEOTIDE SEQUENCE</scope>
</reference>
<keyword evidence="1" id="KW-1133">Transmembrane helix</keyword>
<name>A0ABP0TTE2_9BRYO</name>
<keyword evidence="1" id="KW-0812">Transmembrane</keyword>
<accession>A0ABP0TTE2</accession>
<dbReference type="EMBL" id="OZ019906">
    <property type="protein sequence ID" value="CAK9204532.1"/>
    <property type="molecule type" value="Genomic_DNA"/>
</dbReference>
<evidence type="ECO:0000313" key="2">
    <source>
        <dbReference type="EMBL" id="CAK9204532.1"/>
    </source>
</evidence>
<evidence type="ECO:0000313" key="3">
    <source>
        <dbReference type="Proteomes" id="UP001497512"/>
    </source>
</evidence>
<feature type="transmembrane region" description="Helical" evidence="1">
    <location>
        <begin position="16"/>
        <end position="35"/>
    </location>
</feature>
<keyword evidence="3" id="KW-1185">Reference proteome</keyword>
<evidence type="ECO:0000256" key="1">
    <source>
        <dbReference type="SAM" id="Phobius"/>
    </source>
</evidence>
<keyword evidence="1" id="KW-0472">Membrane</keyword>